<dbReference type="PROSITE" id="PS50054">
    <property type="entry name" value="TYR_PHOSPHATASE_DUAL"/>
    <property type="match status" value="1"/>
</dbReference>
<dbReference type="PROSITE" id="PS00383">
    <property type="entry name" value="TYR_PHOSPHATASE_1"/>
    <property type="match status" value="1"/>
</dbReference>
<dbReference type="InterPro" id="IPR000387">
    <property type="entry name" value="Tyr_Pase_dom"/>
</dbReference>
<keyword evidence="2" id="KW-0904">Protein phosphatase</keyword>
<dbReference type="PROSITE" id="PS50056">
    <property type="entry name" value="TYR_PHOSPHATASE_2"/>
    <property type="match status" value="1"/>
</dbReference>
<accession>A0A6M0K2F8</accession>
<gene>
    <name evidence="5" type="ORF">G3446_18880</name>
</gene>
<protein>
    <submittedName>
        <fullName evidence="5">Dual specificity protein phosphatase family protein</fullName>
    </submittedName>
</protein>
<evidence type="ECO:0000313" key="5">
    <source>
        <dbReference type="EMBL" id="NEV63926.1"/>
    </source>
</evidence>
<keyword evidence="1" id="KW-0378">Hydrolase</keyword>
<dbReference type="InterPro" id="IPR029021">
    <property type="entry name" value="Prot-tyrosine_phosphatase-like"/>
</dbReference>
<feature type="domain" description="Tyrosine-protein phosphatase" evidence="3">
    <location>
        <begin position="2"/>
        <end position="139"/>
    </location>
</feature>
<comment type="caution">
    <text evidence="5">The sequence shown here is derived from an EMBL/GenBank/DDBJ whole genome shotgun (WGS) entry which is preliminary data.</text>
</comment>
<feature type="domain" description="Tyrosine specific protein phosphatases" evidence="4">
    <location>
        <begin position="60"/>
        <end position="128"/>
    </location>
</feature>
<dbReference type="Gene3D" id="3.90.190.10">
    <property type="entry name" value="Protein tyrosine phosphatase superfamily"/>
    <property type="match status" value="1"/>
</dbReference>
<name>A0A6M0K2F8_9GAMM</name>
<evidence type="ECO:0000256" key="1">
    <source>
        <dbReference type="ARBA" id="ARBA00022801"/>
    </source>
</evidence>
<dbReference type="AlphaFoldDB" id="A0A6M0K2F8"/>
<dbReference type="GO" id="GO:0004721">
    <property type="term" value="F:phosphoprotein phosphatase activity"/>
    <property type="evidence" value="ECO:0007669"/>
    <property type="project" value="UniProtKB-KW"/>
</dbReference>
<dbReference type="SMART" id="SM00195">
    <property type="entry name" value="DSPc"/>
    <property type="match status" value="1"/>
</dbReference>
<dbReference type="InterPro" id="IPR016130">
    <property type="entry name" value="Tyr_Pase_AS"/>
</dbReference>
<proteinExistence type="predicted"/>
<dbReference type="PANTHER" id="PTHR10159">
    <property type="entry name" value="DUAL SPECIFICITY PROTEIN PHOSPHATASE"/>
    <property type="match status" value="1"/>
</dbReference>
<dbReference type="CDD" id="cd14498">
    <property type="entry name" value="DSP"/>
    <property type="match status" value="1"/>
</dbReference>
<sequence length="157" mass="16968">MAIDFITDQVAVGAREDALSADALAEAGIDFVLSLVLDMETPGVRQVRLEVRDREPLSTWTMARAVELIAAEVDAGRRVLVHCHMGLSRSPAIVLCYLRERCGMTMRDALRALKQARPQSMPHPALLASIIGYYDGAPSDLQPAPGRAASAREGMAP</sequence>
<dbReference type="SUPFAM" id="SSF52799">
    <property type="entry name" value="(Phosphotyrosine protein) phosphatases II"/>
    <property type="match status" value="1"/>
</dbReference>
<dbReference type="InterPro" id="IPR020422">
    <property type="entry name" value="TYR_PHOSPHATASE_DUAL_dom"/>
</dbReference>
<dbReference type="EMBL" id="JAAIJQ010000067">
    <property type="protein sequence ID" value="NEV63926.1"/>
    <property type="molecule type" value="Genomic_DNA"/>
</dbReference>
<dbReference type="PANTHER" id="PTHR10159:SF519">
    <property type="entry name" value="DUAL SPECIFICITY PROTEIN PHOSPHATASE MPK3"/>
    <property type="match status" value="1"/>
</dbReference>
<evidence type="ECO:0000259" key="4">
    <source>
        <dbReference type="PROSITE" id="PS50056"/>
    </source>
</evidence>
<dbReference type="RefSeq" id="WP_164454388.1">
    <property type="nucleotide sequence ID" value="NZ_JAAIJQ010000067.1"/>
</dbReference>
<dbReference type="Proteomes" id="UP000483379">
    <property type="component" value="Unassembled WGS sequence"/>
</dbReference>
<keyword evidence="6" id="KW-1185">Reference proteome</keyword>
<organism evidence="5 6">
    <name type="scientific">Thiorhodococcus minor</name>
    <dbReference type="NCBI Taxonomy" id="57489"/>
    <lineage>
        <taxon>Bacteria</taxon>
        <taxon>Pseudomonadati</taxon>
        <taxon>Pseudomonadota</taxon>
        <taxon>Gammaproteobacteria</taxon>
        <taxon>Chromatiales</taxon>
        <taxon>Chromatiaceae</taxon>
        <taxon>Thiorhodococcus</taxon>
    </lineage>
</organism>
<evidence type="ECO:0000259" key="3">
    <source>
        <dbReference type="PROSITE" id="PS50054"/>
    </source>
</evidence>
<dbReference type="Pfam" id="PF00782">
    <property type="entry name" value="DSPc"/>
    <property type="match status" value="1"/>
</dbReference>
<evidence type="ECO:0000313" key="6">
    <source>
        <dbReference type="Proteomes" id="UP000483379"/>
    </source>
</evidence>
<evidence type="ECO:0000256" key="2">
    <source>
        <dbReference type="ARBA" id="ARBA00022912"/>
    </source>
</evidence>
<reference evidence="5 6" key="1">
    <citation type="submission" date="2020-02" db="EMBL/GenBank/DDBJ databases">
        <title>Genome sequences of Thiorhodococcus mannitoliphagus and Thiorhodococcus minor, purple sulfur photosynthetic bacteria in the gammaproteobacterial family, Chromatiaceae.</title>
        <authorList>
            <person name="Aviles F.A."/>
            <person name="Meyer T.E."/>
            <person name="Kyndt J.A."/>
        </authorList>
    </citation>
    <scope>NUCLEOTIDE SEQUENCE [LARGE SCALE GENOMIC DNA]</scope>
    <source>
        <strain evidence="5 6">DSM 11518</strain>
    </source>
</reference>
<dbReference type="InterPro" id="IPR000340">
    <property type="entry name" value="Dual-sp_phosphatase_cat-dom"/>
</dbReference>